<dbReference type="GO" id="GO:0051607">
    <property type="term" value="P:defense response to virus"/>
    <property type="evidence" value="ECO:0007669"/>
    <property type="project" value="TreeGrafter"/>
</dbReference>
<dbReference type="AlphaFoldDB" id="A0A8C0B039"/>
<dbReference type="Ensembl" id="ENSBJAT00000009824.1">
    <property type="protein sequence ID" value="ENSBJAP00000009552.1"/>
    <property type="gene ID" value="ENSBJAG00000006547.1"/>
</dbReference>
<feature type="domain" description="Polymerase nucleotidyl transferase" evidence="3">
    <location>
        <begin position="48"/>
        <end position="100"/>
    </location>
</feature>
<dbReference type="GO" id="GO:0005654">
    <property type="term" value="C:nucleoplasm"/>
    <property type="evidence" value="ECO:0007669"/>
    <property type="project" value="TreeGrafter"/>
</dbReference>
<dbReference type="PROSITE" id="PS50152">
    <property type="entry name" value="25A_SYNTH_3"/>
    <property type="match status" value="1"/>
</dbReference>
<dbReference type="PANTHER" id="PTHR11258:SF7">
    <property type="entry name" value="2'-5'-OLIGOADENYLATE SYNTHASE-LIKE PROTEIN 2"/>
    <property type="match status" value="1"/>
</dbReference>
<name>A0A8C0B039_9AVES</name>
<dbReference type="FunFam" id="3.30.460.10:FF:000007">
    <property type="entry name" value="2'-5'-oligoadenylate synthetase 1"/>
    <property type="match status" value="1"/>
</dbReference>
<sequence length="171" mass="18738">SDDAWMVAANKLDAWIAEVLQPSTAFCKQVNAARLRGRSCPGISPQGGSAGKGTALRNNSDADVVLFLSCFSSYQEQKKERRHILELIERRLHACRRSLSFTVNISEPRYKGPGNTPRSLSLTLRSKETLESIEVDILPAYDALGKGCELAAHWAPTPASSHPRPHLLPSC</sequence>
<evidence type="ECO:0000313" key="5">
    <source>
        <dbReference type="Proteomes" id="UP000694555"/>
    </source>
</evidence>
<dbReference type="Gene3D" id="3.30.460.10">
    <property type="entry name" value="Beta Polymerase, domain 2"/>
    <property type="match status" value="1"/>
</dbReference>
<dbReference type="GO" id="GO:0005829">
    <property type="term" value="C:cytosol"/>
    <property type="evidence" value="ECO:0007669"/>
    <property type="project" value="TreeGrafter"/>
</dbReference>
<dbReference type="SUPFAM" id="SSF81301">
    <property type="entry name" value="Nucleotidyltransferase"/>
    <property type="match status" value="1"/>
</dbReference>
<dbReference type="InterPro" id="IPR043519">
    <property type="entry name" value="NT_sf"/>
</dbReference>
<dbReference type="PANTHER" id="PTHR11258">
    <property type="entry name" value="2-5 OLIGOADENYLATE SYNTHETASE"/>
    <property type="match status" value="1"/>
</dbReference>
<dbReference type="Pfam" id="PF01909">
    <property type="entry name" value="NTP_transf_2"/>
    <property type="match status" value="1"/>
</dbReference>
<reference evidence="4" key="1">
    <citation type="submission" date="2025-08" db="UniProtKB">
        <authorList>
            <consortium name="Ensembl"/>
        </authorList>
    </citation>
    <scope>IDENTIFICATION</scope>
</reference>
<protein>
    <recommendedName>
        <fullName evidence="3">Polymerase nucleotidyl transferase domain-containing protein</fullName>
    </recommendedName>
</protein>
<reference evidence="4" key="2">
    <citation type="submission" date="2025-09" db="UniProtKB">
        <authorList>
            <consortium name="Ensembl"/>
        </authorList>
    </citation>
    <scope>IDENTIFICATION</scope>
</reference>
<dbReference type="GO" id="GO:0003725">
    <property type="term" value="F:double-stranded RNA binding"/>
    <property type="evidence" value="ECO:0007669"/>
    <property type="project" value="TreeGrafter"/>
</dbReference>
<organism evidence="4 5">
    <name type="scientific">Buteo japonicus</name>
    <dbReference type="NCBI Taxonomy" id="224669"/>
    <lineage>
        <taxon>Eukaryota</taxon>
        <taxon>Metazoa</taxon>
        <taxon>Chordata</taxon>
        <taxon>Craniata</taxon>
        <taxon>Vertebrata</taxon>
        <taxon>Euteleostomi</taxon>
        <taxon>Archelosauria</taxon>
        <taxon>Archosauria</taxon>
        <taxon>Dinosauria</taxon>
        <taxon>Saurischia</taxon>
        <taxon>Theropoda</taxon>
        <taxon>Coelurosauria</taxon>
        <taxon>Aves</taxon>
        <taxon>Neognathae</taxon>
        <taxon>Neoaves</taxon>
        <taxon>Telluraves</taxon>
        <taxon>Accipitrimorphae</taxon>
        <taxon>Accipitriformes</taxon>
        <taxon>Accipitridae</taxon>
        <taxon>Accipitrinae</taxon>
        <taxon>Buteo</taxon>
    </lineage>
</organism>
<dbReference type="GO" id="GO:0045071">
    <property type="term" value="P:negative regulation of viral genome replication"/>
    <property type="evidence" value="ECO:0007669"/>
    <property type="project" value="TreeGrafter"/>
</dbReference>
<dbReference type="CDD" id="cd05400">
    <property type="entry name" value="NT_2-5OAS_ClassI-CCAase"/>
    <property type="match status" value="1"/>
</dbReference>
<dbReference type="GO" id="GO:0001730">
    <property type="term" value="F:2'-5'-oligoadenylate synthetase activity"/>
    <property type="evidence" value="ECO:0007669"/>
    <property type="project" value="UniProtKB-EC"/>
</dbReference>
<accession>A0A8C0B039</accession>
<evidence type="ECO:0000256" key="1">
    <source>
        <dbReference type="ARBA" id="ARBA00009526"/>
    </source>
</evidence>
<dbReference type="InterPro" id="IPR006116">
    <property type="entry name" value="NT_2-5OAS_ClassI-CCAase"/>
</dbReference>
<evidence type="ECO:0000259" key="3">
    <source>
        <dbReference type="Pfam" id="PF01909"/>
    </source>
</evidence>
<dbReference type="Proteomes" id="UP000694555">
    <property type="component" value="Unplaced"/>
</dbReference>
<keyword evidence="5" id="KW-1185">Reference proteome</keyword>
<comment type="similarity">
    <text evidence="1">Belongs to the 2-5A synthase family.</text>
</comment>
<proteinExistence type="inferred from homology"/>
<dbReference type="GO" id="GO:0016020">
    <property type="term" value="C:membrane"/>
    <property type="evidence" value="ECO:0007669"/>
    <property type="project" value="TreeGrafter"/>
</dbReference>
<dbReference type="InterPro" id="IPR002934">
    <property type="entry name" value="Polymerase_NTP_transf_dom"/>
</dbReference>
<evidence type="ECO:0000313" key="4">
    <source>
        <dbReference type="Ensembl" id="ENSBJAP00000009552.1"/>
    </source>
</evidence>
<keyword evidence="2" id="KW-0694">RNA-binding</keyword>
<evidence type="ECO:0000256" key="2">
    <source>
        <dbReference type="ARBA" id="ARBA00022884"/>
    </source>
</evidence>